<dbReference type="PANTHER" id="PTHR34797">
    <property type="entry name" value="ATG8-INTERACTING PROTEIN 2"/>
    <property type="match status" value="1"/>
</dbReference>
<dbReference type="InParanoid" id="D8QTY6"/>
<feature type="region of interest" description="Disordered" evidence="1">
    <location>
        <begin position="60"/>
        <end position="92"/>
    </location>
</feature>
<dbReference type="InterPro" id="IPR049224">
    <property type="entry name" value="DUF6821"/>
</dbReference>
<dbReference type="KEGG" id="smo:SELMODRAFT_437818"/>
<name>D8QTY6_SELML</name>
<feature type="region of interest" description="Disordered" evidence="1">
    <location>
        <begin position="97"/>
        <end position="116"/>
    </location>
</feature>
<dbReference type="eggNOG" id="ENOG502SE1F">
    <property type="taxonomic scope" value="Eukaryota"/>
</dbReference>
<keyword evidence="2" id="KW-1133">Transmembrane helix</keyword>
<dbReference type="PANTHER" id="PTHR34797:SF1">
    <property type="entry name" value="ATG8-INTERACTING PROTEIN 2"/>
    <property type="match status" value="1"/>
</dbReference>
<dbReference type="Proteomes" id="UP000001514">
    <property type="component" value="Unassembled WGS sequence"/>
</dbReference>
<dbReference type="Pfam" id="PF20705">
    <property type="entry name" value="DUF6821"/>
    <property type="match status" value="1"/>
</dbReference>
<keyword evidence="5" id="KW-1185">Reference proteome</keyword>
<sequence length="295" mass="32412">MDPGRNSDSEEEESVCGSRSWEVVASDPDSGLSDSNCDVQMHEAGITVLPQHFLLPPAAQACAQESKAVEEEESSRGREPPSSSVKDWIEPSRVIDERQGSGQQEQHHRQQQQQHDLDLLSTLISSVLESEKREGGIAEGGDLQIGTGEEASSLASLHREIVSESGFSALVPSDLHGNVLRPEEQEEGEAIGEEEGGGFGIGEEEDGRIGGSWKKTIASYIRRASTLWSLTIAAALVGLVIIGQRWQHERWQNHQMRLQLCYKDEKISQLLFQIARLKETVSGRRRVPVIKASAV</sequence>
<evidence type="ECO:0000313" key="4">
    <source>
        <dbReference type="EMBL" id="EFJ37197.1"/>
    </source>
</evidence>
<dbReference type="InterPro" id="IPR040304">
    <property type="entry name" value="ATG8-IP-1/2"/>
</dbReference>
<proteinExistence type="predicted"/>
<dbReference type="AlphaFoldDB" id="D8QTY6"/>
<keyword evidence="2" id="KW-0812">Transmembrane</keyword>
<reference evidence="4 5" key="1">
    <citation type="journal article" date="2011" name="Science">
        <title>The Selaginella genome identifies genetic changes associated with the evolution of vascular plants.</title>
        <authorList>
            <person name="Banks J.A."/>
            <person name="Nishiyama T."/>
            <person name="Hasebe M."/>
            <person name="Bowman J.L."/>
            <person name="Gribskov M."/>
            <person name="dePamphilis C."/>
            <person name="Albert V.A."/>
            <person name="Aono N."/>
            <person name="Aoyama T."/>
            <person name="Ambrose B.A."/>
            <person name="Ashton N.W."/>
            <person name="Axtell M.J."/>
            <person name="Barker E."/>
            <person name="Barker M.S."/>
            <person name="Bennetzen J.L."/>
            <person name="Bonawitz N.D."/>
            <person name="Chapple C."/>
            <person name="Cheng C."/>
            <person name="Correa L.G."/>
            <person name="Dacre M."/>
            <person name="DeBarry J."/>
            <person name="Dreyer I."/>
            <person name="Elias M."/>
            <person name="Engstrom E.M."/>
            <person name="Estelle M."/>
            <person name="Feng L."/>
            <person name="Finet C."/>
            <person name="Floyd S.K."/>
            <person name="Frommer W.B."/>
            <person name="Fujita T."/>
            <person name="Gramzow L."/>
            <person name="Gutensohn M."/>
            <person name="Harholt J."/>
            <person name="Hattori M."/>
            <person name="Heyl A."/>
            <person name="Hirai T."/>
            <person name="Hiwatashi Y."/>
            <person name="Ishikawa M."/>
            <person name="Iwata M."/>
            <person name="Karol K.G."/>
            <person name="Koehler B."/>
            <person name="Kolukisaoglu U."/>
            <person name="Kubo M."/>
            <person name="Kurata T."/>
            <person name="Lalonde S."/>
            <person name="Li K."/>
            <person name="Li Y."/>
            <person name="Litt A."/>
            <person name="Lyons E."/>
            <person name="Manning G."/>
            <person name="Maruyama T."/>
            <person name="Michael T.P."/>
            <person name="Mikami K."/>
            <person name="Miyazaki S."/>
            <person name="Morinaga S."/>
            <person name="Murata T."/>
            <person name="Mueller-Roeber B."/>
            <person name="Nelson D.R."/>
            <person name="Obara M."/>
            <person name="Oguri Y."/>
            <person name="Olmstead R.G."/>
            <person name="Onodera N."/>
            <person name="Petersen B.L."/>
            <person name="Pils B."/>
            <person name="Prigge M."/>
            <person name="Rensing S.A."/>
            <person name="Riano-Pachon D.M."/>
            <person name="Roberts A.W."/>
            <person name="Sato Y."/>
            <person name="Scheller H.V."/>
            <person name="Schulz B."/>
            <person name="Schulz C."/>
            <person name="Shakirov E.V."/>
            <person name="Shibagaki N."/>
            <person name="Shinohara N."/>
            <person name="Shippen D.E."/>
            <person name="Soerensen I."/>
            <person name="Sotooka R."/>
            <person name="Sugimoto N."/>
            <person name="Sugita M."/>
            <person name="Sumikawa N."/>
            <person name="Tanurdzic M."/>
            <person name="Theissen G."/>
            <person name="Ulvskov P."/>
            <person name="Wakazuki S."/>
            <person name="Weng J.K."/>
            <person name="Willats W.W."/>
            <person name="Wipf D."/>
            <person name="Wolf P.G."/>
            <person name="Yang L."/>
            <person name="Zimmer A.D."/>
            <person name="Zhu Q."/>
            <person name="Mitros T."/>
            <person name="Hellsten U."/>
            <person name="Loque D."/>
            <person name="Otillar R."/>
            <person name="Salamov A."/>
            <person name="Schmutz J."/>
            <person name="Shapiro H."/>
            <person name="Lindquist E."/>
            <person name="Lucas S."/>
            <person name="Rokhsar D."/>
            <person name="Grigoriev I.V."/>
        </authorList>
    </citation>
    <scope>NUCLEOTIDE SEQUENCE [LARGE SCALE GENOMIC DNA]</scope>
</reference>
<organism evidence="5">
    <name type="scientific">Selaginella moellendorffii</name>
    <name type="common">Spikemoss</name>
    <dbReference type="NCBI Taxonomy" id="88036"/>
    <lineage>
        <taxon>Eukaryota</taxon>
        <taxon>Viridiplantae</taxon>
        <taxon>Streptophyta</taxon>
        <taxon>Embryophyta</taxon>
        <taxon>Tracheophyta</taxon>
        <taxon>Lycopodiopsida</taxon>
        <taxon>Selaginellales</taxon>
        <taxon>Selaginellaceae</taxon>
        <taxon>Selaginella</taxon>
    </lineage>
</organism>
<evidence type="ECO:0000256" key="1">
    <source>
        <dbReference type="SAM" id="MobiDB-lite"/>
    </source>
</evidence>
<protein>
    <recommendedName>
        <fullName evidence="3">DUF6821 domain-containing protein</fullName>
    </recommendedName>
</protein>
<keyword evidence="2" id="KW-0472">Membrane</keyword>
<dbReference type="HOGENOM" id="CLU_944589_0_0_1"/>
<dbReference type="STRING" id="88036.D8QTY6"/>
<feature type="domain" description="DUF6821" evidence="3">
    <location>
        <begin position="226"/>
        <end position="293"/>
    </location>
</feature>
<evidence type="ECO:0000256" key="2">
    <source>
        <dbReference type="SAM" id="Phobius"/>
    </source>
</evidence>
<accession>D8QTY6</accession>
<evidence type="ECO:0000259" key="3">
    <source>
        <dbReference type="Pfam" id="PF20705"/>
    </source>
</evidence>
<feature type="transmembrane region" description="Helical" evidence="2">
    <location>
        <begin position="227"/>
        <end position="246"/>
    </location>
</feature>
<gene>
    <name evidence="4" type="ORF">SELMODRAFT_437818</name>
</gene>
<evidence type="ECO:0000313" key="5">
    <source>
        <dbReference type="Proteomes" id="UP000001514"/>
    </source>
</evidence>
<feature type="region of interest" description="Disordered" evidence="1">
    <location>
        <begin position="1"/>
        <end position="37"/>
    </location>
</feature>
<dbReference type="Gramene" id="EFJ37197">
    <property type="protein sequence ID" value="EFJ37197"/>
    <property type="gene ID" value="SELMODRAFT_437818"/>
</dbReference>
<dbReference type="EMBL" id="GL377566">
    <property type="protein sequence ID" value="EFJ37197.1"/>
    <property type="molecule type" value="Genomic_DNA"/>
</dbReference>